<dbReference type="Proteomes" id="UP000030746">
    <property type="component" value="Unassembled WGS sequence"/>
</dbReference>
<sequence>MGSRKKTRRYEASRRNGHYTPTQQTPTSSSSDKHPPSITKARRRLQFGRKPPKDRGIPATVSDSDNTDEKIESKPSTDKEIRLNVPNKEPVQTTPSNTKPPPINTKRQNSGVRLKKELEFLLDDADHVVYPVRLRSTLHSLMNCNRNRKEDVTTSNKSQKVIELSPPPSSSRQH</sequence>
<feature type="compositionally biased region" description="Pro residues" evidence="1">
    <location>
        <begin position="165"/>
        <end position="174"/>
    </location>
</feature>
<feature type="compositionally biased region" description="Basic and acidic residues" evidence="1">
    <location>
        <begin position="67"/>
        <end position="82"/>
    </location>
</feature>
<feature type="compositionally biased region" description="Basic residues" evidence="1">
    <location>
        <begin position="40"/>
        <end position="50"/>
    </location>
</feature>
<dbReference type="GeneID" id="20238129"/>
<evidence type="ECO:0000256" key="1">
    <source>
        <dbReference type="SAM" id="MobiDB-lite"/>
    </source>
</evidence>
<feature type="region of interest" description="Disordered" evidence="1">
    <location>
        <begin position="147"/>
        <end position="174"/>
    </location>
</feature>
<name>V3ZZI8_LOTGI</name>
<dbReference type="OrthoDB" id="285729at2759"/>
<evidence type="ECO:0000313" key="2">
    <source>
        <dbReference type="EMBL" id="ESO96958.1"/>
    </source>
</evidence>
<feature type="region of interest" description="Disordered" evidence="1">
    <location>
        <begin position="1"/>
        <end position="111"/>
    </location>
</feature>
<keyword evidence="3" id="KW-1185">Reference proteome</keyword>
<dbReference type="CTD" id="20238129"/>
<organism evidence="2 3">
    <name type="scientific">Lottia gigantea</name>
    <name type="common">Giant owl limpet</name>
    <dbReference type="NCBI Taxonomy" id="225164"/>
    <lineage>
        <taxon>Eukaryota</taxon>
        <taxon>Metazoa</taxon>
        <taxon>Spiralia</taxon>
        <taxon>Lophotrochozoa</taxon>
        <taxon>Mollusca</taxon>
        <taxon>Gastropoda</taxon>
        <taxon>Patellogastropoda</taxon>
        <taxon>Lottioidea</taxon>
        <taxon>Lottiidae</taxon>
        <taxon>Lottia</taxon>
    </lineage>
</organism>
<dbReference type="KEGG" id="lgi:LOTGIDRAFT_159710"/>
<dbReference type="HOGENOM" id="CLU_1541841_0_0_1"/>
<dbReference type="AlphaFoldDB" id="V3ZZI8"/>
<reference evidence="2 3" key="1">
    <citation type="journal article" date="2013" name="Nature">
        <title>Insights into bilaterian evolution from three spiralian genomes.</title>
        <authorList>
            <person name="Simakov O."/>
            <person name="Marletaz F."/>
            <person name="Cho S.J."/>
            <person name="Edsinger-Gonzales E."/>
            <person name="Havlak P."/>
            <person name="Hellsten U."/>
            <person name="Kuo D.H."/>
            <person name="Larsson T."/>
            <person name="Lv J."/>
            <person name="Arendt D."/>
            <person name="Savage R."/>
            <person name="Osoegawa K."/>
            <person name="de Jong P."/>
            <person name="Grimwood J."/>
            <person name="Chapman J.A."/>
            <person name="Shapiro H."/>
            <person name="Aerts A."/>
            <person name="Otillar R.P."/>
            <person name="Terry A.Y."/>
            <person name="Boore J.L."/>
            <person name="Grigoriev I.V."/>
            <person name="Lindberg D.R."/>
            <person name="Seaver E.C."/>
            <person name="Weisblat D.A."/>
            <person name="Putnam N.H."/>
            <person name="Rokhsar D.S."/>
        </authorList>
    </citation>
    <scope>NUCLEOTIDE SEQUENCE [LARGE SCALE GENOMIC DNA]</scope>
</reference>
<gene>
    <name evidence="2" type="ORF">LOTGIDRAFT_159710</name>
</gene>
<evidence type="ECO:0000313" key="3">
    <source>
        <dbReference type="Proteomes" id="UP000030746"/>
    </source>
</evidence>
<proteinExistence type="predicted"/>
<accession>V3ZZI8</accession>
<dbReference type="EMBL" id="KB201362">
    <property type="protein sequence ID" value="ESO96958.1"/>
    <property type="molecule type" value="Genomic_DNA"/>
</dbReference>
<dbReference type="RefSeq" id="XP_009052446.1">
    <property type="nucleotide sequence ID" value="XM_009054198.1"/>
</dbReference>
<feature type="compositionally biased region" description="Low complexity" evidence="1">
    <location>
        <begin position="20"/>
        <end position="30"/>
    </location>
</feature>
<protein>
    <submittedName>
        <fullName evidence="2">Uncharacterized protein</fullName>
    </submittedName>
</protein>